<dbReference type="GO" id="GO:0004674">
    <property type="term" value="F:protein serine/threonine kinase activity"/>
    <property type="evidence" value="ECO:0007669"/>
    <property type="project" value="UniProtKB-KW"/>
</dbReference>
<dbReference type="Pfam" id="PF13581">
    <property type="entry name" value="HATPase_c_2"/>
    <property type="match status" value="1"/>
</dbReference>
<organism evidence="3 4">
    <name type="scientific">Nonomuraea jiangxiensis</name>
    <dbReference type="NCBI Taxonomy" id="633440"/>
    <lineage>
        <taxon>Bacteria</taxon>
        <taxon>Bacillati</taxon>
        <taxon>Actinomycetota</taxon>
        <taxon>Actinomycetes</taxon>
        <taxon>Streptosporangiales</taxon>
        <taxon>Streptosporangiaceae</taxon>
        <taxon>Nonomuraea</taxon>
    </lineage>
</organism>
<dbReference type="SUPFAM" id="SSF55874">
    <property type="entry name" value="ATPase domain of HSP90 chaperone/DNA topoisomerase II/histidine kinase"/>
    <property type="match status" value="1"/>
</dbReference>
<evidence type="ECO:0000259" key="2">
    <source>
        <dbReference type="Pfam" id="PF13581"/>
    </source>
</evidence>
<dbReference type="InterPro" id="IPR050267">
    <property type="entry name" value="Anti-sigma-factor_SerPK"/>
</dbReference>
<proteinExistence type="predicted"/>
<evidence type="ECO:0000313" key="3">
    <source>
        <dbReference type="EMBL" id="SDL96109.1"/>
    </source>
</evidence>
<evidence type="ECO:0000256" key="1">
    <source>
        <dbReference type="ARBA" id="ARBA00022527"/>
    </source>
</evidence>
<sequence>MGERLALDVPISHDLAFMRDLVHCFAMEAGMTEHRAGLLVMAVNEIVTNVLEHAGGTGTLRACGDERGVTVHVTDDAGTLTTEHLQRVPGPVATRGMGLWLVRQVCDEVWLDHPGGRTHLRLSMFFEDPATSSADRLSDELR</sequence>
<keyword evidence="4" id="KW-1185">Reference proteome</keyword>
<keyword evidence="1" id="KW-0723">Serine/threonine-protein kinase</keyword>
<dbReference type="PANTHER" id="PTHR35526">
    <property type="entry name" value="ANTI-SIGMA-F FACTOR RSBW-RELATED"/>
    <property type="match status" value="1"/>
</dbReference>
<gene>
    <name evidence="3" type="ORF">SAMN05421869_13394</name>
</gene>
<dbReference type="Gene3D" id="3.30.565.10">
    <property type="entry name" value="Histidine kinase-like ATPase, C-terminal domain"/>
    <property type="match status" value="1"/>
</dbReference>
<keyword evidence="3" id="KW-0808">Transferase</keyword>
<dbReference type="CDD" id="cd16936">
    <property type="entry name" value="HATPase_RsbW-like"/>
    <property type="match status" value="1"/>
</dbReference>
<name>A0A1G9PBI4_9ACTN</name>
<dbReference type="STRING" id="633440.SAMN05421869_13394"/>
<dbReference type="Proteomes" id="UP000199202">
    <property type="component" value="Unassembled WGS sequence"/>
</dbReference>
<dbReference type="EMBL" id="FNDJ01000033">
    <property type="protein sequence ID" value="SDL96109.1"/>
    <property type="molecule type" value="Genomic_DNA"/>
</dbReference>
<evidence type="ECO:0000313" key="4">
    <source>
        <dbReference type="Proteomes" id="UP000199202"/>
    </source>
</evidence>
<protein>
    <submittedName>
        <fullName evidence="3">Anti-sigma regulatory factor (Ser/Thr protein kinase)</fullName>
    </submittedName>
</protein>
<dbReference type="PANTHER" id="PTHR35526:SF3">
    <property type="entry name" value="ANTI-SIGMA-F FACTOR RSBW"/>
    <property type="match status" value="1"/>
</dbReference>
<dbReference type="AlphaFoldDB" id="A0A1G9PBI4"/>
<reference evidence="3 4" key="1">
    <citation type="submission" date="2016-10" db="EMBL/GenBank/DDBJ databases">
        <authorList>
            <person name="de Groot N.N."/>
        </authorList>
    </citation>
    <scope>NUCLEOTIDE SEQUENCE [LARGE SCALE GENOMIC DNA]</scope>
    <source>
        <strain evidence="3 4">CGMCC 4.6533</strain>
    </source>
</reference>
<feature type="domain" description="Histidine kinase/HSP90-like ATPase" evidence="2">
    <location>
        <begin position="16"/>
        <end position="123"/>
    </location>
</feature>
<dbReference type="InterPro" id="IPR036890">
    <property type="entry name" value="HATPase_C_sf"/>
</dbReference>
<accession>A0A1G9PBI4</accession>
<dbReference type="InterPro" id="IPR003594">
    <property type="entry name" value="HATPase_dom"/>
</dbReference>
<keyword evidence="3" id="KW-0418">Kinase</keyword>